<dbReference type="InterPro" id="IPR016197">
    <property type="entry name" value="Chromo-like_dom_sf"/>
</dbReference>
<feature type="domain" description="Chromo" evidence="2">
    <location>
        <begin position="163"/>
        <end position="200"/>
    </location>
</feature>
<dbReference type="OrthoDB" id="341259at2759"/>
<dbReference type="InterPro" id="IPR000953">
    <property type="entry name" value="Chromo/chromo_shadow_dom"/>
</dbReference>
<dbReference type="AlphaFoldDB" id="A0A1X6PAG5"/>
<reference evidence="3 4" key="1">
    <citation type="submission" date="2017-03" db="EMBL/GenBank/DDBJ databases">
        <title>WGS assembly of Porphyra umbilicalis.</title>
        <authorList>
            <person name="Brawley S.H."/>
            <person name="Blouin N.A."/>
            <person name="Ficko-Blean E."/>
            <person name="Wheeler G.L."/>
            <person name="Lohr M."/>
            <person name="Goodson H.V."/>
            <person name="Jenkins J.W."/>
            <person name="Blaby-Haas C.E."/>
            <person name="Helliwell K.E."/>
            <person name="Chan C."/>
            <person name="Marriage T."/>
            <person name="Bhattacharya D."/>
            <person name="Klein A.S."/>
            <person name="Badis Y."/>
            <person name="Brodie J."/>
            <person name="Cao Y."/>
            <person name="Collen J."/>
            <person name="Dittami S.M."/>
            <person name="Gachon C.M."/>
            <person name="Green B.R."/>
            <person name="Karpowicz S."/>
            <person name="Kim J.W."/>
            <person name="Kudahl U."/>
            <person name="Lin S."/>
            <person name="Michel G."/>
            <person name="Mittag M."/>
            <person name="Olson B.J."/>
            <person name="Pangilinan J."/>
            <person name="Peng Y."/>
            <person name="Qiu H."/>
            <person name="Shu S."/>
            <person name="Singer J.T."/>
            <person name="Smith A.G."/>
            <person name="Sprecher B.N."/>
            <person name="Wagner V."/>
            <person name="Wang W."/>
            <person name="Wang Z.-Y."/>
            <person name="Yan J."/>
            <person name="Yarish C."/>
            <person name="Zoeuner-Riek S."/>
            <person name="Zhuang Y."/>
            <person name="Zou Y."/>
            <person name="Lindquist E.A."/>
            <person name="Grimwood J."/>
            <person name="Barry K."/>
            <person name="Rokhsar D.S."/>
            <person name="Schmutz J."/>
            <person name="Stiller J.W."/>
            <person name="Grossman A.R."/>
            <person name="Prochnik S.E."/>
        </authorList>
    </citation>
    <scope>NUCLEOTIDE SEQUENCE [LARGE SCALE GENOMIC DNA]</scope>
    <source>
        <strain evidence="3">4086291</strain>
    </source>
</reference>
<name>A0A1X6PAG5_PORUM</name>
<protein>
    <recommendedName>
        <fullName evidence="2">Chromo domain-containing protein</fullName>
    </recommendedName>
</protein>
<feature type="region of interest" description="Disordered" evidence="1">
    <location>
        <begin position="1"/>
        <end position="33"/>
    </location>
</feature>
<evidence type="ECO:0000256" key="1">
    <source>
        <dbReference type="SAM" id="MobiDB-lite"/>
    </source>
</evidence>
<evidence type="ECO:0000259" key="2">
    <source>
        <dbReference type="PROSITE" id="PS50013"/>
    </source>
</evidence>
<evidence type="ECO:0000313" key="4">
    <source>
        <dbReference type="Proteomes" id="UP000218209"/>
    </source>
</evidence>
<dbReference type="Proteomes" id="UP000218209">
    <property type="component" value="Unassembled WGS sequence"/>
</dbReference>
<sequence length="475" mass="53832">MVIPRRIPNLTVHSPPPGVAIQSHGGSKDGSPLSVKRAFMARLRKTIPKVAEALRKTQQRYKRNYDKNLATRNKDVRVGDYVYTKAHQRKDKLSSLTLGPFLVLDLDDKTFVVKQGDEETRVSWDQATPAPRPDSVGDQTVTPHALLRDKVNFSARPTVEDDYLVEKIVGFRLMEEEHQAKVRWWGFQRDADTWEPLDRLPRHLVLRYLRTQNKKVQGYDWTPVKMTLRSQSQGAPHPLVAAAVTEQVPERAPAGKIHEVSHPLPAASSTQTVPGWVPTIVAFHHNHQGYIQAKLHWKHKEVQAGEVIPLYCLRSTFPKNFPRNIPERPHWTAPSTVVDKLDRLHGPHSIDLFATQANKRFPAYGSVEPEPGATWCNSMHHDWSGHNSWANPPPSLLPAIADRLASSPPTALTLITPRWEGQSWFGTLLGLCFEYAELPAEPSTFTPLSPDLWLTDHPPVWTMMVFRFERGHAWG</sequence>
<proteinExistence type="predicted"/>
<organism evidence="3 4">
    <name type="scientific">Porphyra umbilicalis</name>
    <name type="common">Purple laver</name>
    <name type="synonym">Red alga</name>
    <dbReference type="NCBI Taxonomy" id="2786"/>
    <lineage>
        <taxon>Eukaryota</taxon>
        <taxon>Rhodophyta</taxon>
        <taxon>Bangiophyceae</taxon>
        <taxon>Bangiales</taxon>
        <taxon>Bangiaceae</taxon>
        <taxon>Porphyra</taxon>
    </lineage>
</organism>
<dbReference type="PROSITE" id="PS50013">
    <property type="entry name" value="CHROMO_2"/>
    <property type="match status" value="1"/>
</dbReference>
<evidence type="ECO:0000313" key="3">
    <source>
        <dbReference type="EMBL" id="OSX77725.1"/>
    </source>
</evidence>
<dbReference type="CDD" id="cd00024">
    <property type="entry name" value="CD_CSD"/>
    <property type="match status" value="1"/>
</dbReference>
<dbReference type="Gene3D" id="2.40.50.40">
    <property type="match status" value="1"/>
</dbReference>
<dbReference type="EMBL" id="KV918830">
    <property type="protein sequence ID" value="OSX77725.1"/>
    <property type="molecule type" value="Genomic_DNA"/>
</dbReference>
<accession>A0A1X6PAG5</accession>
<gene>
    <name evidence="3" type="ORF">BU14_0136s0023</name>
</gene>
<keyword evidence="4" id="KW-1185">Reference proteome</keyword>
<dbReference type="SUPFAM" id="SSF54160">
    <property type="entry name" value="Chromo domain-like"/>
    <property type="match status" value="1"/>
</dbReference>